<dbReference type="HOGENOM" id="CLU_1224922_0_0_1"/>
<comment type="similarity">
    <text evidence="2">Belongs to the amino acid-polyamine-organocation (APC) superfamily. YAT (TC 2.A.3.10) family.</text>
</comment>
<accession>A0A099P8Y3</accession>
<evidence type="ECO:0000313" key="10">
    <source>
        <dbReference type="EMBL" id="KGK40752.1"/>
    </source>
</evidence>
<name>A0A099P8Y3_PICKU</name>
<gene>
    <name evidence="10" type="ORF">JL09_g57</name>
</gene>
<dbReference type="Gene3D" id="1.20.1740.10">
    <property type="entry name" value="Amino acid/polyamine transporter I"/>
    <property type="match status" value="2"/>
</dbReference>
<comment type="subcellular location">
    <subcellularLocation>
        <location evidence="1">Membrane</location>
        <topology evidence="1">Multi-pass membrane protein</topology>
    </subcellularLocation>
</comment>
<keyword evidence="6 8" id="KW-1133">Transmembrane helix</keyword>
<evidence type="ECO:0000256" key="2">
    <source>
        <dbReference type="ARBA" id="ARBA00006983"/>
    </source>
</evidence>
<keyword evidence="7 8" id="KW-0472">Membrane</keyword>
<proteinExistence type="inferred from homology"/>
<evidence type="ECO:0000256" key="3">
    <source>
        <dbReference type="ARBA" id="ARBA00022448"/>
    </source>
</evidence>
<keyword evidence="3" id="KW-0813">Transport</keyword>
<evidence type="ECO:0000256" key="6">
    <source>
        <dbReference type="ARBA" id="ARBA00022989"/>
    </source>
</evidence>
<dbReference type="EMBL" id="JQFK01000001">
    <property type="protein sequence ID" value="KGK40752.1"/>
    <property type="molecule type" value="Genomic_DNA"/>
</dbReference>
<dbReference type="InterPro" id="IPR050524">
    <property type="entry name" value="APC_YAT"/>
</dbReference>
<reference evidence="11" key="1">
    <citation type="journal article" date="2014" name="Microb. Cell Fact.">
        <title>Exploiting Issatchenkia orientalis SD108 for succinic acid production.</title>
        <authorList>
            <person name="Xiao H."/>
            <person name="Shao Z."/>
            <person name="Jiang Y."/>
            <person name="Dole S."/>
            <person name="Zhao H."/>
        </authorList>
    </citation>
    <scope>NUCLEOTIDE SEQUENCE [LARGE SCALE GENOMIC DNA]</scope>
    <source>
        <strain evidence="11">SD108</strain>
    </source>
</reference>
<protein>
    <recommendedName>
        <fullName evidence="9">Amino acid permease/ SLC12A domain-containing protein</fullName>
    </recommendedName>
</protein>
<evidence type="ECO:0000259" key="9">
    <source>
        <dbReference type="Pfam" id="PF00324"/>
    </source>
</evidence>
<feature type="domain" description="Amino acid permease/ SLC12A" evidence="9">
    <location>
        <begin position="103"/>
        <end position="182"/>
    </location>
</feature>
<comment type="caution">
    <text evidence="10">The sequence shown here is derived from an EMBL/GenBank/DDBJ whole genome shotgun (WGS) entry which is preliminary data.</text>
</comment>
<dbReference type="VEuPathDB" id="FungiDB:C5L36_0A10720"/>
<dbReference type="GO" id="GO:0016020">
    <property type="term" value="C:membrane"/>
    <property type="evidence" value="ECO:0007669"/>
    <property type="project" value="UniProtKB-SubCell"/>
</dbReference>
<sequence length="226" mass="24339">MVRKTADFGFERIRRSGLQQNLKNRQIQMIAIGGSIGTGLFVGSGTALDLSGPGSFILCDSLASTTILISIQALSELMVTLPASRSFLSLNTRFTSSACAFCASPFVIAVRDAGITLFPSVINAAILVALLLFANSFVFAASRTFVTLTYQGFVPQIFGYIDKTGWSLIGITSSMIVALLEFREATPHQAEVFFQDDGTIRIIITICVDVYLLGTCKVPKCIGLEK</sequence>
<dbReference type="InterPro" id="IPR004841">
    <property type="entry name" value="AA-permease/SLC12A_dom"/>
</dbReference>
<dbReference type="eggNOG" id="KOG1286">
    <property type="taxonomic scope" value="Eukaryota"/>
</dbReference>
<evidence type="ECO:0000256" key="4">
    <source>
        <dbReference type="ARBA" id="ARBA00022692"/>
    </source>
</evidence>
<dbReference type="AlphaFoldDB" id="A0A099P8Y3"/>
<evidence type="ECO:0000313" key="11">
    <source>
        <dbReference type="Proteomes" id="UP000029867"/>
    </source>
</evidence>
<dbReference type="Proteomes" id="UP000029867">
    <property type="component" value="Unassembled WGS sequence"/>
</dbReference>
<evidence type="ECO:0000256" key="5">
    <source>
        <dbReference type="ARBA" id="ARBA00022970"/>
    </source>
</evidence>
<evidence type="ECO:0000256" key="7">
    <source>
        <dbReference type="ARBA" id="ARBA00023136"/>
    </source>
</evidence>
<dbReference type="PANTHER" id="PTHR43341:SF1">
    <property type="entry name" value="GENERAL AMINO-ACID PERMEASE GAP1"/>
    <property type="match status" value="1"/>
</dbReference>
<dbReference type="Pfam" id="PF00324">
    <property type="entry name" value="AA_permease"/>
    <property type="match status" value="2"/>
</dbReference>
<evidence type="ECO:0000256" key="8">
    <source>
        <dbReference type="SAM" id="Phobius"/>
    </source>
</evidence>
<organism evidence="10 11">
    <name type="scientific">Pichia kudriavzevii</name>
    <name type="common">Yeast</name>
    <name type="synonym">Issatchenkia orientalis</name>
    <dbReference type="NCBI Taxonomy" id="4909"/>
    <lineage>
        <taxon>Eukaryota</taxon>
        <taxon>Fungi</taxon>
        <taxon>Dikarya</taxon>
        <taxon>Ascomycota</taxon>
        <taxon>Saccharomycotina</taxon>
        <taxon>Pichiomycetes</taxon>
        <taxon>Pichiales</taxon>
        <taxon>Pichiaceae</taxon>
        <taxon>Pichia</taxon>
    </lineage>
</organism>
<evidence type="ECO:0000256" key="1">
    <source>
        <dbReference type="ARBA" id="ARBA00004141"/>
    </source>
</evidence>
<feature type="transmembrane region" description="Helical" evidence="8">
    <location>
        <begin position="29"/>
        <end position="48"/>
    </location>
</feature>
<dbReference type="PANTHER" id="PTHR43341">
    <property type="entry name" value="AMINO ACID PERMEASE"/>
    <property type="match status" value="1"/>
</dbReference>
<feature type="transmembrane region" description="Helical" evidence="8">
    <location>
        <begin position="121"/>
        <end position="141"/>
    </location>
</feature>
<feature type="domain" description="Amino acid permease/ SLC12A" evidence="9">
    <location>
        <begin position="27"/>
        <end position="102"/>
    </location>
</feature>
<keyword evidence="5" id="KW-0029">Amino-acid transport</keyword>
<dbReference type="GO" id="GO:0015171">
    <property type="term" value="F:amino acid transmembrane transporter activity"/>
    <property type="evidence" value="ECO:0007669"/>
    <property type="project" value="TreeGrafter"/>
</dbReference>
<keyword evidence="4 8" id="KW-0812">Transmembrane</keyword>